<evidence type="ECO:0000313" key="1">
    <source>
        <dbReference type="EMBL" id="GFT27382.1"/>
    </source>
</evidence>
<name>A0A8X6NRI4_NEPPI</name>
<dbReference type="AlphaFoldDB" id="A0A8X6NRI4"/>
<dbReference type="Proteomes" id="UP000887013">
    <property type="component" value="Unassembled WGS sequence"/>
</dbReference>
<proteinExistence type="predicted"/>
<protein>
    <submittedName>
        <fullName evidence="1">Uncharacterized protein</fullName>
    </submittedName>
</protein>
<sequence>MTIQKTVFALNVVPETVVPTLLQNSFRLGDFQKLKRYHQKDYKIPPPTPSHPPAEERPALGKIPFKIELKEIFPYKKFYKQQTRFLDSLYIFIHKAIYLFC</sequence>
<gene>
    <name evidence="1" type="ORF">NPIL_312391</name>
</gene>
<reference evidence="1" key="1">
    <citation type="submission" date="2020-08" db="EMBL/GenBank/DDBJ databases">
        <title>Multicomponent nature underlies the extraordinary mechanical properties of spider dragline silk.</title>
        <authorList>
            <person name="Kono N."/>
            <person name="Nakamura H."/>
            <person name="Mori M."/>
            <person name="Yoshida Y."/>
            <person name="Ohtoshi R."/>
            <person name="Malay A.D."/>
            <person name="Moran D.A.P."/>
            <person name="Tomita M."/>
            <person name="Numata K."/>
            <person name="Arakawa K."/>
        </authorList>
    </citation>
    <scope>NUCLEOTIDE SEQUENCE</scope>
</reference>
<dbReference type="EMBL" id="BMAW01060662">
    <property type="protein sequence ID" value="GFT27382.1"/>
    <property type="molecule type" value="Genomic_DNA"/>
</dbReference>
<keyword evidence="2" id="KW-1185">Reference proteome</keyword>
<organism evidence="1 2">
    <name type="scientific">Nephila pilipes</name>
    <name type="common">Giant wood spider</name>
    <name type="synonym">Nephila maculata</name>
    <dbReference type="NCBI Taxonomy" id="299642"/>
    <lineage>
        <taxon>Eukaryota</taxon>
        <taxon>Metazoa</taxon>
        <taxon>Ecdysozoa</taxon>
        <taxon>Arthropoda</taxon>
        <taxon>Chelicerata</taxon>
        <taxon>Arachnida</taxon>
        <taxon>Araneae</taxon>
        <taxon>Araneomorphae</taxon>
        <taxon>Entelegynae</taxon>
        <taxon>Araneoidea</taxon>
        <taxon>Nephilidae</taxon>
        <taxon>Nephila</taxon>
    </lineage>
</organism>
<evidence type="ECO:0000313" key="2">
    <source>
        <dbReference type="Proteomes" id="UP000887013"/>
    </source>
</evidence>
<comment type="caution">
    <text evidence="1">The sequence shown here is derived from an EMBL/GenBank/DDBJ whole genome shotgun (WGS) entry which is preliminary data.</text>
</comment>
<accession>A0A8X6NRI4</accession>